<keyword evidence="2" id="KW-0732">Signal</keyword>
<dbReference type="Proteomes" id="UP001054252">
    <property type="component" value="Unassembled WGS sequence"/>
</dbReference>
<protein>
    <submittedName>
        <fullName evidence="3">Uncharacterized protein</fullName>
    </submittedName>
</protein>
<dbReference type="PROSITE" id="PS51257">
    <property type="entry name" value="PROKAR_LIPOPROTEIN"/>
    <property type="match status" value="1"/>
</dbReference>
<evidence type="ECO:0000313" key="3">
    <source>
        <dbReference type="EMBL" id="GKV29097.1"/>
    </source>
</evidence>
<evidence type="ECO:0000256" key="1">
    <source>
        <dbReference type="SAM" id="MobiDB-lite"/>
    </source>
</evidence>
<proteinExistence type="predicted"/>
<gene>
    <name evidence="3" type="ORF">SLEP1_g38064</name>
</gene>
<keyword evidence="4" id="KW-1185">Reference proteome</keyword>
<feature type="region of interest" description="Disordered" evidence="1">
    <location>
        <begin position="31"/>
        <end position="91"/>
    </location>
</feature>
<dbReference type="AlphaFoldDB" id="A0AAV5KWP9"/>
<accession>A0AAV5KWP9</accession>
<feature type="compositionally biased region" description="Basic and acidic residues" evidence="1">
    <location>
        <begin position="60"/>
        <end position="91"/>
    </location>
</feature>
<evidence type="ECO:0000313" key="4">
    <source>
        <dbReference type="Proteomes" id="UP001054252"/>
    </source>
</evidence>
<sequence>MVAARSMWMFMMMLLLFAACVFSAQAAGRQLSDTKNGIASTEPTASNGLDGGNKAAADGKQVKPPENIKEKGVEKMESISKDDHFSNGANHHESGLMVFNVDYSAPRHHPPTNN</sequence>
<comment type="caution">
    <text evidence="3">The sequence shown here is derived from an EMBL/GenBank/DDBJ whole genome shotgun (WGS) entry which is preliminary data.</text>
</comment>
<dbReference type="EMBL" id="BPVZ01000082">
    <property type="protein sequence ID" value="GKV29097.1"/>
    <property type="molecule type" value="Genomic_DNA"/>
</dbReference>
<organism evidence="3 4">
    <name type="scientific">Rubroshorea leprosula</name>
    <dbReference type="NCBI Taxonomy" id="152421"/>
    <lineage>
        <taxon>Eukaryota</taxon>
        <taxon>Viridiplantae</taxon>
        <taxon>Streptophyta</taxon>
        <taxon>Embryophyta</taxon>
        <taxon>Tracheophyta</taxon>
        <taxon>Spermatophyta</taxon>
        <taxon>Magnoliopsida</taxon>
        <taxon>eudicotyledons</taxon>
        <taxon>Gunneridae</taxon>
        <taxon>Pentapetalae</taxon>
        <taxon>rosids</taxon>
        <taxon>malvids</taxon>
        <taxon>Malvales</taxon>
        <taxon>Dipterocarpaceae</taxon>
        <taxon>Rubroshorea</taxon>
    </lineage>
</organism>
<feature type="compositionally biased region" description="Polar residues" evidence="1">
    <location>
        <begin position="31"/>
        <end position="47"/>
    </location>
</feature>
<name>A0AAV5KWP9_9ROSI</name>
<reference evidence="3 4" key="1">
    <citation type="journal article" date="2021" name="Commun. Biol.">
        <title>The genome of Shorea leprosula (Dipterocarpaceae) highlights the ecological relevance of drought in aseasonal tropical rainforests.</title>
        <authorList>
            <person name="Ng K.K.S."/>
            <person name="Kobayashi M.J."/>
            <person name="Fawcett J.A."/>
            <person name="Hatakeyama M."/>
            <person name="Paape T."/>
            <person name="Ng C.H."/>
            <person name="Ang C.C."/>
            <person name="Tnah L.H."/>
            <person name="Lee C.T."/>
            <person name="Nishiyama T."/>
            <person name="Sese J."/>
            <person name="O'Brien M.J."/>
            <person name="Copetti D."/>
            <person name="Mohd Noor M.I."/>
            <person name="Ong R.C."/>
            <person name="Putra M."/>
            <person name="Sireger I.Z."/>
            <person name="Indrioko S."/>
            <person name="Kosugi Y."/>
            <person name="Izuno A."/>
            <person name="Isagi Y."/>
            <person name="Lee S.L."/>
            <person name="Shimizu K.K."/>
        </authorList>
    </citation>
    <scope>NUCLEOTIDE SEQUENCE [LARGE SCALE GENOMIC DNA]</scope>
    <source>
        <strain evidence="3">214</strain>
    </source>
</reference>
<feature type="signal peptide" evidence="2">
    <location>
        <begin position="1"/>
        <end position="26"/>
    </location>
</feature>
<feature type="chain" id="PRO_5043573971" evidence="2">
    <location>
        <begin position="27"/>
        <end position="114"/>
    </location>
</feature>
<evidence type="ECO:0000256" key="2">
    <source>
        <dbReference type="SAM" id="SignalP"/>
    </source>
</evidence>